<feature type="transmembrane region" description="Helical" evidence="5">
    <location>
        <begin position="81"/>
        <end position="107"/>
    </location>
</feature>
<dbReference type="EMBL" id="CP050959">
    <property type="protein sequence ID" value="QIX74447.1"/>
    <property type="molecule type" value="Genomic_DNA"/>
</dbReference>
<reference evidence="6 7" key="1">
    <citation type="submission" date="2019-09" db="EMBL/GenBank/DDBJ databases">
        <title>FDA dAtabase for Regulatory Grade micrObial Sequences (FDA-ARGOS): Supporting development and validation of Infectious Disease Dx tests.</title>
        <authorList>
            <person name="Sciortino C."/>
            <person name="Tallon L."/>
            <person name="Sadzewicz L."/>
            <person name="Vavikolanu K."/>
            <person name="Mehta A."/>
            <person name="Aluvathingal J."/>
            <person name="Nadendla S."/>
            <person name="Nandy P."/>
            <person name="Geyer C."/>
            <person name="Yan Y."/>
            <person name="Sichtig H."/>
        </authorList>
    </citation>
    <scope>NUCLEOTIDE SEQUENCE [LARGE SCALE GENOMIC DNA]</scope>
    <source>
        <strain evidence="6 7">FDAARGOS_666</strain>
    </source>
</reference>
<evidence type="ECO:0000313" key="6">
    <source>
        <dbReference type="EMBL" id="QIX74447.1"/>
    </source>
</evidence>
<dbReference type="GO" id="GO:0005886">
    <property type="term" value="C:plasma membrane"/>
    <property type="evidence" value="ECO:0007669"/>
    <property type="project" value="UniProtKB-SubCell"/>
</dbReference>
<sequence length="108" mass="12093">MTGVIALFLCVGMIIKFRHIIKVKELFFPTILYMTASSLALMIGKEVNSAILQRIFGLFLLILASYYLIFDKNQKINLNKLTKVVFILLSGICDGLFGIGGPLVVIYF</sequence>
<dbReference type="AlphaFoldDB" id="A0AAE6YRD9"/>
<feature type="transmembrane region" description="Helical" evidence="5">
    <location>
        <begin position="26"/>
        <end position="44"/>
    </location>
</feature>
<proteinExistence type="inferred from homology"/>
<evidence type="ECO:0000256" key="1">
    <source>
        <dbReference type="ARBA" id="ARBA00004141"/>
    </source>
</evidence>
<name>A0AAE6YRD9_9STRE</name>
<comment type="similarity">
    <text evidence="5">Belongs to the 4-toluene sulfonate uptake permease (TSUP) (TC 2.A.102) family.</text>
</comment>
<comment type="subcellular location">
    <subcellularLocation>
        <location evidence="5">Cell membrane</location>
        <topology evidence="5">Multi-pass membrane protein</topology>
    </subcellularLocation>
    <subcellularLocation>
        <location evidence="1">Membrane</location>
        <topology evidence="1">Multi-pass membrane protein</topology>
    </subcellularLocation>
</comment>
<feature type="transmembrane region" description="Helical" evidence="5">
    <location>
        <begin position="50"/>
        <end position="69"/>
    </location>
</feature>
<evidence type="ECO:0000256" key="4">
    <source>
        <dbReference type="ARBA" id="ARBA00023136"/>
    </source>
</evidence>
<organism evidence="6 7">
    <name type="scientific">Streptococcus gallolyticus</name>
    <dbReference type="NCBI Taxonomy" id="315405"/>
    <lineage>
        <taxon>Bacteria</taxon>
        <taxon>Bacillati</taxon>
        <taxon>Bacillota</taxon>
        <taxon>Bacilli</taxon>
        <taxon>Lactobacillales</taxon>
        <taxon>Streptococcaceae</taxon>
        <taxon>Streptococcus</taxon>
    </lineage>
</organism>
<dbReference type="Pfam" id="PF01925">
    <property type="entry name" value="TauE"/>
    <property type="match status" value="1"/>
</dbReference>
<accession>A0AAE6YRD9</accession>
<keyword evidence="4 5" id="KW-0472">Membrane</keyword>
<evidence type="ECO:0000256" key="2">
    <source>
        <dbReference type="ARBA" id="ARBA00022692"/>
    </source>
</evidence>
<evidence type="ECO:0000256" key="5">
    <source>
        <dbReference type="RuleBase" id="RU363041"/>
    </source>
</evidence>
<evidence type="ECO:0000313" key="7">
    <source>
        <dbReference type="Proteomes" id="UP000503130"/>
    </source>
</evidence>
<dbReference type="Proteomes" id="UP000503130">
    <property type="component" value="Chromosome"/>
</dbReference>
<protein>
    <recommendedName>
        <fullName evidence="5">Probable membrane transporter protein</fullName>
    </recommendedName>
</protein>
<dbReference type="InterPro" id="IPR002781">
    <property type="entry name" value="TM_pro_TauE-like"/>
</dbReference>
<keyword evidence="2 5" id="KW-0812">Transmembrane</keyword>
<gene>
    <name evidence="6" type="ORF">FOB74_08385</name>
</gene>
<evidence type="ECO:0000256" key="3">
    <source>
        <dbReference type="ARBA" id="ARBA00022989"/>
    </source>
</evidence>
<keyword evidence="5" id="KW-1003">Cell membrane</keyword>
<keyword evidence="3 5" id="KW-1133">Transmembrane helix</keyword>